<dbReference type="Proteomes" id="UP001235064">
    <property type="component" value="Unassembled WGS sequence"/>
</dbReference>
<sequence>MTSPAEAAPPSSSSAGAILDLVRSGRARSRAEIARSTGLSPSTVAQRVDGLIGAGLVREAGEGVSARGRRPRALEIDASAGVVCAVDLGSHHATFGLVDISGRLLAVRSEPMDIADGPDRVLRWIVTIADEMVAAHAEPGQTLRGYGIGLPGPVDSNTGEMVSPSRMPGWKGVDAAGLLASLTSLPVAVDNDANLMALGEHAALDADAQHLVFVKAGSSIGCGVIAFGGLYHGHHGMAGDISHVTVPGGPQVLCSCGRIGCLDAVAGGAAIVTALRDAGVEVADARDVVALARDAHPRATLMLREAGLRVGSVLATIMNFYNPQRLVLGGILGEAEAFVAGVRSSLYSDCLPMITDELEITVSVAKEKAGILGAAHLVLDELFDHGRVEQLVR</sequence>
<evidence type="ECO:0000256" key="1">
    <source>
        <dbReference type="ARBA" id="ARBA00006479"/>
    </source>
</evidence>
<evidence type="ECO:0000259" key="2">
    <source>
        <dbReference type="Pfam" id="PF09339"/>
    </source>
</evidence>
<dbReference type="Pfam" id="PF09339">
    <property type="entry name" value="HTH_IclR"/>
    <property type="match status" value="1"/>
</dbReference>
<dbReference type="EMBL" id="JASXSZ010000004">
    <property type="protein sequence ID" value="MDL9980202.1"/>
    <property type="molecule type" value="Genomic_DNA"/>
</dbReference>
<reference evidence="3 4" key="1">
    <citation type="submission" date="2023-06" db="EMBL/GenBank/DDBJ databases">
        <title>Microbacterium sp. nov., isolated from a waste landfill.</title>
        <authorList>
            <person name="Wen W."/>
        </authorList>
    </citation>
    <scope>NUCLEOTIDE SEQUENCE [LARGE SCALE GENOMIC DNA]</scope>
    <source>
        <strain evidence="3 4">ASV49</strain>
    </source>
</reference>
<dbReference type="SUPFAM" id="SSF46785">
    <property type="entry name" value="Winged helix' DNA-binding domain"/>
    <property type="match status" value="1"/>
</dbReference>
<feature type="domain" description="HTH iclR-type" evidence="2">
    <location>
        <begin position="17"/>
        <end position="59"/>
    </location>
</feature>
<name>A0ABT7N0H4_9MICO</name>
<dbReference type="CDD" id="cd00090">
    <property type="entry name" value="HTH_ARSR"/>
    <property type="match status" value="1"/>
</dbReference>
<dbReference type="SUPFAM" id="SSF53067">
    <property type="entry name" value="Actin-like ATPase domain"/>
    <property type="match status" value="1"/>
</dbReference>
<gene>
    <name evidence="3" type="ORF">QSV35_12745</name>
</gene>
<dbReference type="PANTHER" id="PTHR18964:SF173">
    <property type="entry name" value="GLUCOKINASE"/>
    <property type="match status" value="1"/>
</dbReference>
<organism evidence="3 4">
    <name type="scientific">Microbacterium candidum</name>
    <dbReference type="NCBI Taxonomy" id="3041922"/>
    <lineage>
        <taxon>Bacteria</taxon>
        <taxon>Bacillati</taxon>
        <taxon>Actinomycetota</taxon>
        <taxon>Actinomycetes</taxon>
        <taxon>Micrococcales</taxon>
        <taxon>Microbacteriaceae</taxon>
        <taxon>Microbacterium</taxon>
    </lineage>
</organism>
<dbReference type="InterPro" id="IPR036390">
    <property type="entry name" value="WH_DNA-bd_sf"/>
</dbReference>
<dbReference type="InterPro" id="IPR043129">
    <property type="entry name" value="ATPase_NBD"/>
</dbReference>
<dbReference type="PANTHER" id="PTHR18964">
    <property type="entry name" value="ROK (REPRESSOR, ORF, KINASE) FAMILY"/>
    <property type="match status" value="1"/>
</dbReference>
<dbReference type="InterPro" id="IPR011991">
    <property type="entry name" value="ArsR-like_HTH"/>
</dbReference>
<dbReference type="InterPro" id="IPR036388">
    <property type="entry name" value="WH-like_DNA-bd_sf"/>
</dbReference>
<comment type="similarity">
    <text evidence="1">Belongs to the ROK (NagC/XylR) family.</text>
</comment>
<proteinExistence type="inferred from homology"/>
<dbReference type="InterPro" id="IPR005471">
    <property type="entry name" value="Tscrpt_reg_IclR_N"/>
</dbReference>
<keyword evidence="4" id="KW-1185">Reference proteome</keyword>
<dbReference type="RefSeq" id="WP_286289157.1">
    <property type="nucleotide sequence ID" value="NZ_JASXSZ010000004.1"/>
</dbReference>
<dbReference type="Pfam" id="PF00480">
    <property type="entry name" value="ROK"/>
    <property type="match status" value="1"/>
</dbReference>
<dbReference type="InterPro" id="IPR000600">
    <property type="entry name" value="ROK"/>
</dbReference>
<comment type="caution">
    <text evidence="3">The sequence shown here is derived from an EMBL/GenBank/DDBJ whole genome shotgun (WGS) entry which is preliminary data.</text>
</comment>
<evidence type="ECO:0000313" key="3">
    <source>
        <dbReference type="EMBL" id="MDL9980202.1"/>
    </source>
</evidence>
<dbReference type="Gene3D" id="1.10.10.10">
    <property type="entry name" value="Winged helix-like DNA-binding domain superfamily/Winged helix DNA-binding domain"/>
    <property type="match status" value="1"/>
</dbReference>
<accession>A0ABT7N0H4</accession>
<dbReference type="Gene3D" id="3.30.420.40">
    <property type="match status" value="2"/>
</dbReference>
<evidence type="ECO:0000313" key="4">
    <source>
        <dbReference type="Proteomes" id="UP001235064"/>
    </source>
</evidence>
<protein>
    <submittedName>
        <fullName evidence="3">ROK family transcriptional regulator</fullName>
    </submittedName>
</protein>
<dbReference type="PROSITE" id="PS00519">
    <property type="entry name" value="HTH_ASNC_1"/>
    <property type="match status" value="1"/>
</dbReference>
<dbReference type="InterPro" id="IPR019885">
    <property type="entry name" value="Tscrpt_reg_HTH_AsnC-type_CS"/>
</dbReference>